<gene>
    <name evidence="2" type="ORF">F0L46_09765</name>
</gene>
<evidence type="ECO:0000313" key="2">
    <source>
        <dbReference type="EMBL" id="KAA2237280.1"/>
    </source>
</evidence>
<sequence>MSESKALTPISDADYEAIEFAVMETARGRWFLKEYAQRNRTADTQMLLAAIERLEGVVTSERQTQSMDRLRFDLVEMAKAITRTKTEIASIRPSDHAQTDLVVASEALDGIVRTTERATSEILEAAEHVQEAAWTLREEGAHEGLCDELDRRATEIYTACAFQDLTAQRVTKIVHTLRFLEGRLNAMIDIWGTPDGEEASPADARPGLSRDLGTTESLTQTDVDCVILDAEEATAPAPDSDVAFAEPEEAVLIGPNPDAFADIDALDTAEKLRRFT</sequence>
<protein>
    <recommendedName>
        <fullName evidence="4">Chemotaxis protein CheZ</fullName>
    </recommendedName>
</protein>
<name>A0A5B2VFN8_9HYPH</name>
<reference evidence="2 3" key="2">
    <citation type="submission" date="2019-09" db="EMBL/GenBank/DDBJ databases">
        <authorList>
            <person name="Jin C."/>
        </authorList>
    </citation>
    <scope>NUCLEOTIDE SEQUENCE [LARGE SCALE GENOMIC DNA]</scope>
    <source>
        <strain evidence="2 3">BN140002</strain>
    </source>
</reference>
<organism evidence="2 3">
    <name type="scientific">Salinarimonas soli</name>
    <dbReference type="NCBI Taxonomy" id="1638099"/>
    <lineage>
        <taxon>Bacteria</taxon>
        <taxon>Pseudomonadati</taxon>
        <taxon>Pseudomonadota</taxon>
        <taxon>Alphaproteobacteria</taxon>
        <taxon>Hyphomicrobiales</taxon>
        <taxon>Salinarimonadaceae</taxon>
        <taxon>Salinarimonas</taxon>
    </lineage>
</organism>
<dbReference type="Gene3D" id="1.10.287.500">
    <property type="entry name" value="Helix hairpin bin"/>
    <property type="match status" value="1"/>
</dbReference>
<evidence type="ECO:0000256" key="1">
    <source>
        <dbReference type="SAM" id="MobiDB-lite"/>
    </source>
</evidence>
<evidence type="ECO:0008006" key="4">
    <source>
        <dbReference type="Google" id="ProtNLM"/>
    </source>
</evidence>
<dbReference type="SUPFAM" id="SSF75708">
    <property type="entry name" value="Chemotaxis phosphatase CheZ"/>
    <property type="match status" value="1"/>
</dbReference>
<proteinExistence type="predicted"/>
<evidence type="ECO:0000313" key="3">
    <source>
        <dbReference type="Proteomes" id="UP000323142"/>
    </source>
</evidence>
<accession>A0A5B2VFN8</accession>
<reference evidence="2 3" key="1">
    <citation type="submission" date="2019-09" db="EMBL/GenBank/DDBJ databases">
        <title>Salinarimonas rosea gen. nov., sp. nov., a new member of the a-2 subgroup of the Proteobacteria.</title>
        <authorList>
            <person name="Liu J."/>
        </authorList>
    </citation>
    <scope>NUCLEOTIDE SEQUENCE [LARGE SCALE GENOMIC DNA]</scope>
    <source>
        <strain evidence="2 3">BN140002</strain>
    </source>
</reference>
<dbReference type="EMBL" id="VUOA01000019">
    <property type="protein sequence ID" value="KAA2237280.1"/>
    <property type="molecule type" value="Genomic_DNA"/>
</dbReference>
<dbReference type="RefSeq" id="WP_149816963.1">
    <property type="nucleotide sequence ID" value="NZ_VUOA01000019.1"/>
</dbReference>
<dbReference type="OrthoDB" id="7269965at2"/>
<feature type="region of interest" description="Disordered" evidence="1">
    <location>
        <begin position="195"/>
        <end position="215"/>
    </location>
</feature>
<dbReference type="Proteomes" id="UP000323142">
    <property type="component" value="Unassembled WGS sequence"/>
</dbReference>
<comment type="caution">
    <text evidence="2">The sequence shown here is derived from an EMBL/GenBank/DDBJ whole genome shotgun (WGS) entry which is preliminary data.</text>
</comment>
<keyword evidence="3" id="KW-1185">Reference proteome</keyword>
<dbReference type="AlphaFoldDB" id="A0A5B2VFN8"/>